<comment type="function">
    <text evidence="2">Functions as a ribosomal silencing factor. Interacts with ribosomal protein uL14 (rplN), blocking formation of intersubunit bridge B8. Prevents association of the 30S and 50S ribosomal subunits and the formation of functional ribosomes, thus repressing translation.</text>
</comment>
<dbReference type="InterPro" id="IPR043519">
    <property type="entry name" value="NT_sf"/>
</dbReference>
<dbReference type="Gene3D" id="3.30.460.10">
    <property type="entry name" value="Beta Polymerase, domain 2"/>
    <property type="match status" value="1"/>
</dbReference>
<evidence type="ECO:0000313" key="4">
    <source>
        <dbReference type="Proteomes" id="UP000006639"/>
    </source>
</evidence>
<dbReference type="GO" id="GO:0043023">
    <property type="term" value="F:ribosomal large subunit binding"/>
    <property type="evidence" value="ECO:0007669"/>
    <property type="project" value="TreeGrafter"/>
</dbReference>
<dbReference type="AlphaFoldDB" id="F7XVP2"/>
<dbReference type="OrthoDB" id="9793681at2"/>
<comment type="subunit">
    <text evidence="2">Interacts with ribosomal protein uL14 (rplN).</text>
</comment>
<reference evidence="3 4" key="1">
    <citation type="journal article" date="2011" name="Mol. Biol. Evol.">
        <title>Phylogenomic evidence for the presence of a flagellum and cbb3 oxidase in the free-living mitochondrial ancestor.</title>
        <authorList>
            <person name="Sassera D."/>
            <person name="Lo N."/>
            <person name="Epis S."/>
            <person name="D'Auria G."/>
            <person name="Montagna M."/>
            <person name="Comandatore F."/>
            <person name="Horner D."/>
            <person name="Pereto J."/>
            <person name="Luciano A.M."/>
            <person name="Franciosi F."/>
            <person name="Ferri E."/>
            <person name="Crotti E."/>
            <person name="Bazzocchi C."/>
            <person name="Daffonchio D."/>
            <person name="Sacchi L."/>
            <person name="Moya A."/>
            <person name="Latorre A."/>
            <person name="Bandi C."/>
        </authorList>
    </citation>
    <scope>NUCLEOTIDE SEQUENCE [LARGE SCALE GENOMIC DNA]</scope>
    <source>
        <strain evidence="3 4">IricVA</strain>
    </source>
</reference>
<dbReference type="STRING" id="696127.midi_00434"/>
<organism evidence="3 4">
    <name type="scientific">Midichloria mitochondrii (strain IricVA)</name>
    <dbReference type="NCBI Taxonomy" id="696127"/>
    <lineage>
        <taxon>Bacteria</taxon>
        <taxon>Pseudomonadati</taxon>
        <taxon>Pseudomonadota</taxon>
        <taxon>Alphaproteobacteria</taxon>
        <taxon>Rickettsiales</taxon>
        <taxon>Candidatus Midichloriaceae</taxon>
        <taxon>Candidatus Midichloria</taxon>
    </lineage>
</organism>
<gene>
    <name evidence="2" type="primary">rsfS</name>
    <name evidence="3" type="ordered locus">midi_00434</name>
</gene>
<dbReference type="PANTHER" id="PTHR21043">
    <property type="entry name" value="IOJAP SUPERFAMILY ORTHOLOG"/>
    <property type="match status" value="1"/>
</dbReference>
<evidence type="ECO:0000256" key="1">
    <source>
        <dbReference type="ARBA" id="ARBA00010574"/>
    </source>
</evidence>
<keyword evidence="2" id="KW-0810">Translation regulation</keyword>
<protein>
    <recommendedName>
        <fullName evidence="2">Ribosomal silencing factor RsfS</fullName>
    </recommendedName>
</protein>
<keyword evidence="4" id="KW-1185">Reference proteome</keyword>
<name>F7XVP2_MIDMI</name>
<sequence length="105" mass="11988">MKDIEYIKDVILNSLDQDQAEDIKVCDLTNKMDFARYLVIASGRSNRHVASLIENLMERLKNINILSTASGLEEANWVLLDAGDIVVNAFIPEYRALYKLEELWG</sequence>
<dbReference type="InterPro" id="IPR004394">
    <property type="entry name" value="Iojap/RsfS/C7orf30"/>
</dbReference>
<dbReference type="PANTHER" id="PTHR21043:SF0">
    <property type="entry name" value="MITOCHONDRIAL ASSEMBLY OF RIBOSOMAL LARGE SUBUNIT PROTEIN 1"/>
    <property type="match status" value="1"/>
</dbReference>
<dbReference type="GO" id="GO:0090071">
    <property type="term" value="P:negative regulation of ribosome biogenesis"/>
    <property type="evidence" value="ECO:0007669"/>
    <property type="project" value="UniProtKB-UniRule"/>
</dbReference>
<dbReference type="SUPFAM" id="SSF81301">
    <property type="entry name" value="Nucleotidyltransferase"/>
    <property type="match status" value="1"/>
</dbReference>
<evidence type="ECO:0000256" key="2">
    <source>
        <dbReference type="HAMAP-Rule" id="MF_01477"/>
    </source>
</evidence>
<dbReference type="Proteomes" id="UP000006639">
    <property type="component" value="Chromosome"/>
</dbReference>
<keyword evidence="2" id="KW-0963">Cytoplasm</keyword>
<dbReference type="HOGENOM" id="CLU_092688_6_1_5"/>
<dbReference type="EMBL" id="CP002130">
    <property type="protein sequence ID" value="AEI88741.1"/>
    <property type="molecule type" value="Genomic_DNA"/>
</dbReference>
<dbReference type="GO" id="GO:0042256">
    <property type="term" value="P:cytosolic ribosome assembly"/>
    <property type="evidence" value="ECO:0007669"/>
    <property type="project" value="UniProtKB-UniRule"/>
</dbReference>
<dbReference type="NCBIfam" id="TIGR00090">
    <property type="entry name" value="rsfS_iojap_ybeB"/>
    <property type="match status" value="1"/>
</dbReference>
<evidence type="ECO:0000313" key="3">
    <source>
        <dbReference type="EMBL" id="AEI88741.1"/>
    </source>
</evidence>
<keyword evidence="2" id="KW-0678">Repressor</keyword>
<comment type="similarity">
    <text evidence="1 2">Belongs to the Iojap/RsfS family.</text>
</comment>
<dbReference type="KEGG" id="mmn:midi_00434"/>
<dbReference type="Pfam" id="PF02410">
    <property type="entry name" value="RsfS"/>
    <property type="match status" value="1"/>
</dbReference>
<accession>F7XVP2</accession>
<dbReference type="HAMAP" id="MF_01477">
    <property type="entry name" value="Iojap_RsfS"/>
    <property type="match status" value="1"/>
</dbReference>
<dbReference type="GO" id="GO:0005737">
    <property type="term" value="C:cytoplasm"/>
    <property type="evidence" value="ECO:0007669"/>
    <property type="project" value="UniProtKB-SubCell"/>
</dbReference>
<proteinExistence type="inferred from homology"/>
<comment type="subcellular location">
    <subcellularLocation>
        <location evidence="2">Cytoplasm</location>
    </subcellularLocation>
</comment>
<dbReference type="GO" id="GO:0017148">
    <property type="term" value="P:negative regulation of translation"/>
    <property type="evidence" value="ECO:0007669"/>
    <property type="project" value="UniProtKB-UniRule"/>
</dbReference>